<keyword evidence="3" id="KW-1185">Reference proteome</keyword>
<sequence>MSKERNVSTFLQISKDKQQIERSSIHVPGKAGSRILLPISFSHKIKVVSRKKTLRLQETLDLLQNLPSKRSDALTDNSSSEEVPSNCLMELLQDS</sequence>
<organism evidence="2 3">
    <name type="scientific">Trichonephila clavipes</name>
    <name type="common">Golden silk orbweaver</name>
    <name type="synonym">Nephila clavipes</name>
    <dbReference type="NCBI Taxonomy" id="2585209"/>
    <lineage>
        <taxon>Eukaryota</taxon>
        <taxon>Metazoa</taxon>
        <taxon>Ecdysozoa</taxon>
        <taxon>Arthropoda</taxon>
        <taxon>Chelicerata</taxon>
        <taxon>Arachnida</taxon>
        <taxon>Araneae</taxon>
        <taxon>Araneomorphae</taxon>
        <taxon>Entelegynae</taxon>
        <taxon>Araneoidea</taxon>
        <taxon>Nephilidae</taxon>
        <taxon>Trichonephila</taxon>
    </lineage>
</organism>
<dbReference type="Proteomes" id="UP000887159">
    <property type="component" value="Unassembled WGS sequence"/>
</dbReference>
<dbReference type="EMBL" id="BMAU01021350">
    <property type="protein sequence ID" value="GFY18913.1"/>
    <property type="molecule type" value="Genomic_DNA"/>
</dbReference>
<protein>
    <submittedName>
        <fullName evidence="2">Uncharacterized protein</fullName>
    </submittedName>
</protein>
<comment type="caution">
    <text evidence="2">The sequence shown here is derived from an EMBL/GenBank/DDBJ whole genome shotgun (WGS) entry which is preliminary data.</text>
</comment>
<evidence type="ECO:0000313" key="3">
    <source>
        <dbReference type="Proteomes" id="UP000887159"/>
    </source>
</evidence>
<proteinExistence type="predicted"/>
<name>A0A8X6SWF0_TRICX</name>
<evidence type="ECO:0000256" key="1">
    <source>
        <dbReference type="SAM" id="MobiDB-lite"/>
    </source>
</evidence>
<evidence type="ECO:0000313" key="2">
    <source>
        <dbReference type="EMBL" id="GFY18913.1"/>
    </source>
</evidence>
<accession>A0A8X6SWF0</accession>
<reference evidence="2" key="1">
    <citation type="submission" date="2020-08" db="EMBL/GenBank/DDBJ databases">
        <title>Multicomponent nature underlies the extraordinary mechanical properties of spider dragline silk.</title>
        <authorList>
            <person name="Kono N."/>
            <person name="Nakamura H."/>
            <person name="Mori M."/>
            <person name="Yoshida Y."/>
            <person name="Ohtoshi R."/>
            <person name="Malay A.D."/>
            <person name="Moran D.A.P."/>
            <person name="Tomita M."/>
            <person name="Numata K."/>
            <person name="Arakawa K."/>
        </authorList>
    </citation>
    <scope>NUCLEOTIDE SEQUENCE</scope>
</reference>
<feature type="region of interest" description="Disordered" evidence="1">
    <location>
        <begin position="67"/>
        <end position="87"/>
    </location>
</feature>
<gene>
    <name evidence="2" type="ORF">TNCV_3876011</name>
</gene>
<dbReference type="AlphaFoldDB" id="A0A8X6SWF0"/>
<feature type="compositionally biased region" description="Polar residues" evidence="1">
    <location>
        <begin position="74"/>
        <end position="83"/>
    </location>
</feature>